<sequence>IFVLQFTLSRTLFYVSLSLIKVCLTIAGNKIIATKPGLKAQLLQTKELLEITSCQELLEMA</sequence>
<dbReference type="AlphaFoldDB" id="A0A7J7MSD1"/>
<evidence type="ECO:0000313" key="1">
    <source>
        <dbReference type="EMBL" id="KAF6157849.1"/>
    </source>
</evidence>
<comment type="caution">
    <text evidence="1">The sequence shown here is derived from an EMBL/GenBank/DDBJ whole genome shotgun (WGS) entry which is preliminary data.</text>
</comment>
<feature type="non-terminal residue" evidence="1">
    <location>
        <position position="1"/>
    </location>
</feature>
<dbReference type="Proteomes" id="UP000541444">
    <property type="component" value="Unassembled WGS sequence"/>
</dbReference>
<reference evidence="1 2" key="1">
    <citation type="journal article" date="2020" name="IScience">
        <title>Genome Sequencing of the Endangered Kingdonia uniflora (Circaeasteraceae, Ranunculales) Reveals Potential Mechanisms of Evolutionary Specialization.</title>
        <authorList>
            <person name="Sun Y."/>
            <person name="Deng T."/>
            <person name="Zhang A."/>
            <person name="Moore M.J."/>
            <person name="Landis J.B."/>
            <person name="Lin N."/>
            <person name="Zhang H."/>
            <person name="Zhang X."/>
            <person name="Huang J."/>
            <person name="Zhang X."/>
            <person name="Sun H."/>
            <person name="Wang H."/>
        </authorList>
    </citation>
    <scope>NUCLEOTIDE SEQUENCE [LARGE SCALE GENOMIC DNA]</scope>
    <source>
        <strain evidence="1">TB1705</strain>
        <tissue evidence="1">Leaf</tissue>
    </source>
</reference>
<accession>A0A7J7MSD1</accession>
<proteinExistence type="predicted"/>
<name>A0A7J7MSD1_9MAGN</name>
<dbReference type="EMBL" id="JACGCM010001252">
    <property type="protein sequence ID" value="KAF6157849.1"/>
    <property type="molecule type" value="Genomic_DNA"/>
</dbReference>
<protein>
    <submittedName>
        <fullName evidence="1">Uncharacterized protein</fullName>
    </submittedName>
</protein>
<organism evidence="1 2">
    <name type="scientific">Kingdonia uniflora</name>
    <dbReference type="NCBI Taxonomy" id="39325"/>
    <lineage>
        <taxon>Eukaryota</taxon>
        <taxon>Viridiplantae</taxon>
        <taxon>Streptophyta</taxon>
        <taxon>Embryophyta</taxon>
        <taxon>Tracheophyta</taxon>
        <taxon>Spermatophyta</taxon>
        <taxon>Magnoliopsida</taxon>
        <taxon>Ranunculales</taxon>
        <taxon>Circaeasteraceae</taxon>
        <taxon>Kingdonia</taxon>
    </lineage>
</organism>
<evidence type="ECO:0000313" key="2">
    <source>
        <dbReference type="Proteomes" id="UP000541444"/>
    </source>
</evidence>
<keyword evidence="2" id="KW-1185">Reference proteome</keyword>
<gene>
    <name evidence="1" type="ORF">GIB67_003749</name>
</gene>